<dbReference type="InterPro" id="IPR050491">
    <property type="entry name" value="AmpC-like"/>
</dbReference>
<dbReference type="RefSeq" id="WP_277192164.1">
    <property type="nucleotide sequence ID" value="NZ_JAROAV010000028.1"/>
</dbReference>
<dbReference type="EMBL" id="JAROAV010000028">
    <property type="protein sequence ID" value="MDF8264774.1"/>
    <property type="molecule type" value="Genomic_DNA"/>
</dbReference>
<feature type="domain" description="DUF7586" evidence="2">
    <location>
        <begin position="357"/>
        <end position="441"/>
    </location>
</feature>
<evidence type="ECO:0000259" key="2">
    <source>
        <dbReference type="Pfam" id="PF24491"/>
    </source>
</evidence>
<feature type="domain" description="Beta-lactamase-related" evidence="1">
    <location>
        <begin position="17"/>
        <end position="335"/>
    </location>
</feature>
<gene>
    <name evidence="3" type="ORF">P4R38_11005</name>
</gene>
<dbReference type="Pfam" id="PF24491">
    <property type="entry name" value="DUF7586"/>
    <property type="match status" value="1"/>
</dbReference>
<comment type="caution">
    <text evidence="3">The sequence shown here is derived from an EMBL/GenBank/DDBJ whole genome shotgun (WGS) entry which is preliminary data.</text>
</comment>
<organism evidence="3 4">
    <name type="scientific">Luteipulveratus flavus</name>
    <dbReference type="NCBI Taxonomy" id="3031728"/>
    <lineage>
        <taxon>Bacteria</taxon>
        <taxon>Bacillati</taxon>
        <taxon>Actinomycetota</taxon>
        <taxon>Actinomycetes</taxon>
        <taxon>Micrococcales</taxon>
        <taxon>Dermacoccaceae</taxon>
        <taxon>Luteipulveratus</taxon>
    </lineage>
</organism>
<sequence>MSQPTPLCAETERSLVRTATARQSEGRVPGLLGAVARHGDLLWSHGVGAADLDDAGVPLDADTHFQVASNTKTFTAVMIMQLRDEGRLTLDDTADLHVAESAHPHVTVRQMLAHTTGMQREPVGDVWDTLRFPDRTELVEGWNGAERVLRPHTHWHYSNLAYAVLGEIIARLDGREWAESLQARLIDPIGLRRTGTRGVAPMAGTYYVPPFSDVPMPEPRLDKRATAAAGALWSTATDMAAWHGFLAAPDASILSQDTVEEMCQPQIVGDTTSWTFGWGLGLELARKDGRTWVGHTGGLPGAVTGVFTERSSGTTGLVLMNSTNAPDPRAAAIDLGAYVLEHDPEPLTAWAPGTEQPDELVPLIGRWFSEGTGFTFVIKGGRLEARIDGLPASRPSSVFEPLGDDAYRTVAGREKGELLRVRRHSDGSVRQLNWATYRFTREPLPFGVDVPQH</sequence>
<dbReference type="InterPro" id="IPR012338">
    <property type="entry name" value="Beta-lactam/transpept-like"/>
</dbReference>
<name>A0ABT6C9N8_9MICO</name>
<dbReference type="InterPro" id="IPR056008">
    <property type="entry name" value="DUF7586"/>
</dbReference>
<dbReference type="Proteomes" id="UP001528912">
    <property type="component" value="Unassembled WGS sequence"/>
</dbReference>
<dbReference type="GO" id="GO:0016787">
    <property type="term" value="F:hydrolase activity"/>
    <property type="evidence" value="ECO:0007669"/>
    <property type="project" value="UniProtKB-KW"/>
</dbReference>
<dbReference type="PANTHER" id="PTHR46825">
    <property type="entry name" value="D-ALANYL-D-ALANINE-CARBOXYPEPTIDASE/ENDOPEPTIDASE AMPH"/>
    <property type="match status" value="1"/>
</dbReference>
<evidence type="ECO:0000313" key="4">
    <source>
        <dbReference type="Proteomes" id="UP001528912"/>
    </source>
</evidence>
<dbReference type="SUPFAM" id="SSF56601">
    <property type="entry name" value="beta-lactamase/transpeptidase-like"/>
    <property type="match status" value="1"/>
</dbReference>
<reference evidence="3 4" key="1">
    <citation type="submission" date="2023-03" db="EMBL/GenBank/DDBJ databases">
        <title>YIM 133296 draft genome.</title>
        <authorList>
            <person name="Xiong L."/>
        </authorList>
    </citation>
    <scope>NUCLEOTIDE SEQUENCE [LARGE SCALE GENOMIC DNA]</scope>
    <source>
        <strain evidence="3 4">YIM 133296</strain>
    </source>
</reference>
<protein>
    <submittedName>
        <fullName evidence="3">Serine hydrolase</fullName>
    </submittedName>
</protein>
<keyword evidence="3" id="KW-0378">Hydrolase</keyword>
<evidence type="ECO:0000259" key="1">
    <source>
        <dbReference type="Pfam" id="PF00144"/>
    </source>
</evidence>
<keyword evidence="4" id="KW-1185">Reference proteome</keyword>
<dbReference type="PANTHER" id="PTHR46825:SF9">
    <property type="entry name" value="BETA-LACTAMASE-RELATED DOMAIN-CONTAINING PROTEIN"/>
    <property type="match status" value="1"/>
</dbReference>
<proteinExistence type="predicted"/>
<dbReference type="InterPro" id="IPR001466">
    <property type="entry name" value="Beta-lactam-related"/>
</dbReference>
<evidence type="ECO:0000313" key="3">
    <source>
        <dbReference type="EMBL" id="MDF8264774.1"/>
    </source>
</evidence>
<dbReference type="Gene3D" id="3.40.710.10">
    <property type="entry name" value="DD-peptidase/beta-lactamase superfamily"/>
    <property type="match status" value="1"/>
</dbReference>
<dbReference type="Pfam" id="PF00144">
    <property type="entry name" value="Beta-lactamase"/>
    <property type="match status" value="1"/>
</dbReference>
<accession>A0ABT6C9N8</accession>